<dbReference type="Proteomes" id="UP000199603">
    <property type="component" value="Unassembled WGS sequence"/>
</dbReference>
<dbReference type="Pfam" id="PF00152">
    <property type="entry name" value="tRNA-synt_2"/>
    <property type="match status" value="1"/>
</dbReference>
<dbReference type="NCBIfam" id="TIGR00457">
    <property type="entry name" value="asnS"/>
    <property type="match status" value="1"/>
</dbReference>
<dbReference type="InterPro" id="IPR006195">
    <property type="entry name" value="aa-tRNA-synth_II"/>
</dbReference>
<dbReference type="FunFam" id="3.30.930.10:FF:000016">
    <property type="entry name" value="Asparagine--tRNA ligase"/>
    <property type="match status" value="1"/>
</dbReference>
<dbReference type="NCBIfam" id="NF003037">
    <property type="entry name" value="PRK03932.1"/>
    <property type="match status" value="1"/>
</dbReference>
<comment type="catalytic activity">
    <reaction evidence="8">
        <text>tRNA(Asn) + L-asparagine + ATP = L-asparaginyl-tRNA(Asn) + AMP + diphosphate + H(+)</text>
        <dbReference type="Rhea" id="RHEA:11180"/>
        <dbReference type="Rhea" id="RHEA-COMP:9659"/>
        <dbReference type="Rhea" id="RHEA-COMP:9674"/>
        <dbReference type="ChEBI" id="CHEBI:15378"/>
        <dbReference type="ChEBI" id="CHEBI:30616"/>
        <dbReference type="ChEBI" id="CHEBI:33019"/>
        <dbReference type="ChEBI" id="CHEBI:58048"/>
        <dbReference type="ChEBI" id="CHEBI:78442"/>
        <dbReference type="ChEBI" id="CHEBI:78515"/>
        <dbReference type="ChEBI" id="CHEBI:456215"/>
        <dbReference type="EC" id="6.1.1.22"/>
    </reaction>
</comment>
<keyword evidence="2 8" id="KW-0963">Cytoplasm</keyword>
<keyword evidence="4 8" id="KW-0547">Nucleotide-binding</keyword>
<dbReference type="SUPFAM" id="SSF55681">
    <property type="entry name" value="Class II aaRS and biotin synthetases"/>
    <property type="match status" value="1"/>
</dbReference>
<comment type="similarity">
    <text evidence="1 8">Belongs to the class-II aminoacyl-tRNA synthetase family.</text>
</comment>
<dbReference type="PANTHER" id="PTHR22594:SF34">
    <property type="entry name" value="ASPARAGINE--TRNA LIGASE, MITOCHONDRIAL-RELATED"/>
    <property type="match status" value="1"/>
</dbReference>
<dbReference type="InterPro" id="IPR045864">
    <property type="entry name" value="aa-tRNA-synth_II/BPL/LPL"/>
</dbReference>
<keyword evidence="5 8" id="KW-0067">ATP-binding</keyword>
<reference evidence="10 11" key="1">
    <citation type="submission" date="2016-10" db="EMBL/GenBank/DDBJ databases">
        <authorList>
            <person name="de Groot N.N."/>
        </authorList>
    </citation>
    <scope>NUCLEOTIDE SEQUENCE [LARGE SCALE GENOMIC DNA]</scope>
    <source>
        <strain evidence="10 11">DSM 16957</strain>
    </source>
</reference>
<dbReference type="InterPro" id="IPR004364">
    <property type="entry name" value="Aa-tRNA-synt_II"/>
</dbReference>
<keyword evidence="11" id="KW-1185">Reference proteome</keyword>
<dbReference type="Pfam" id="PF01336">
    <property type="entry name" value="tRNA_anti-codon"/>
    <property type="match status" value="1"/>
</dbReference>
<dbReference type="GO" id="GO:0006421">
    <property type="term" value="P:asparaginyl-tRNA aminoacylation"/>
    <property type="evidence" value="ECO:0007669"/>
    <property type="project" value="UniProtKB-UniRule"/>
</dbReference>
<protein>
    <recommendedName>
        <fullName evidence="8">Asparagine--tRNA ligase</fullName>
        <ecNumber evidence="8">6.1.1.22</ecNumber>
    </recommendedName>
    <alternativeName>
        <fullName evidence="8">Asparaginyl-tRNA synthetase</fullName>
        <shortName evidence="8">AsnRS</shortName>
    </alternativeName>
</protein>
<evidence type="ECO:0000259" key="9">
    <source>
        <dbReference type="PROSITE" id="PS50862"/>
    </source>
</evidence>
<evidence type="ECO:0000256" key="2">
    <source>
        <dbReference type="ARBA" id="ARBA00022490"/>
    </source>
</evidence>
<feature type="domain" description="Aminoacyl-transfer RNA synthetases class-II family profile" evidence="9">
    <location>
        <begin position="139"/>
        <end position="456"/>
    </location>
</feature>
<dbReference type="PRINTS" id="PR01042">
    <property type="entry name" value="TRNASYNTHASP"/>
</dbReference>
<dbReference type="HAMAP" id="MF_00534">
    <property type="entry name" value="Asn_tRNA_synth"/>
    <property type="match status" value="1"/>
</dbReference>
<keyword evidence="3 8" id="KW-0436">Ligase</keyword>
<dbReference type="InterPro" id="IPR004365">
    <property type="entry name" value="NA-bd_OB_tRNA"/>
</dbReference>
<dbReference type="AlphaFoldDB" id="A0A1G6SZ43"/>
<evidence type="ECO:0000256" key="8">
    <source>
        <dbReference type="HAMAP-Rule" id="MF_00534"/>
    </source>
</evidence>
<evidence type="ECO:0000313" key="11">
    <source>
        <dbReference type="Proteomes" id="UP000199603"/>
    </source>
</evidence>
<accession>A0A1G6SZ43</accession>
<dbReference type="InterPro" id="IPR012340">
    <property type="entry name" value="NA-bd_OB-fold"/>
</dbReference>
<keyword evidence="6 8" id="KW-0648">Protein biosynthesis</keyword>
<dbReference type="GO" id="GO:0005737">
    <property type="term" value="C:cytoplasm"/>
    <property type="evidence" value="ECO:0007669"/>
    <property type="project" value="UniProtKB-SubCell"/>
</dbReference>
<dbReference type="Gene3D" id="2.40.50.140">
    <property type="entry name" value="Nucleic acid-binding proteins"/>
    <property type="match status" value="1"/>
</dbReference>
<dbReference type="InterPro" id="IPR004522">
    <property type="entry name" value="Asn-tRNA-ligase"/>
</dbReference>
<evidence type="ECO:0000256" key="5">
    <source>
        <dbReference type="ARBA" id="ARBA00022840"/>
    </source>
</evidence>
<evidence type="ECO:0000313" key="10">
    <source>
        <dbReference type="EMBL" id="SDD21981.1"/>
    </source>
</evidence>
<comment type="subcellular location">
    <subcellularLocation>
        <location evidence="8">Cytoplasm</location>
    </subcellularLocation>
</comment>
<dbReference type="EMBL" id="FNAG01000001">
    <property type="protein sequence ID" value="SDD21981.1"/>
    <property type="molecule type" value="Genomic_DNA"/>
</dbReference>
<dbReference type="PROSITE" id="PS50862">
    <property type="entry name" value="AA_TRNA_LIGASE_II"/>
    <property type="match status" value="1"/>
</dbReference>
<dbReference type="GO" id="GO:0005524">
    <property type="term" value="F:ATP binding"/>
    <property type="evidence" value="ECO:0007669"/>
    <property type="project" value="UniProtKB-UniRule"/>
</dbReference>
<dbReference type="InterPro" id="IPR002312">
    <property type="entry name" value="Asp/Asn-tRNA-synth_IIb"/>
</dbReference>
<dbReference type="STRING" id="265719.SAMN04488509_101779"/>
<dbReference type="Gene3D" id="3.30.930.10">
    <property type="entry name" value="Bira Bifunctional Protein, Domain 2"/>
    <property type="match status" value="1"/>
</dbReference>
<comment type="subunit">
    <text evidence="8">Homodimer.</text>
</comment>
<organism evidence="10 11">
    <name type="scientific">Aquimonas voraii</name>
    <dbReference type="NCBI Taxonomy" id="265719"/>
    <lineage>
        <taxon>Bacteria</taxon>
        <taxon>Pseudomonadati</taxon>
        <taxon>Pseudomonadota</taxon>
        <taxon>Gammaproteobacteria</taxon>
        <taxon>Lysobacterales</taxon>
        <taxon>Lysobacteraceae</taxon>
        <taxon>Aquimonas</taxon>
    </lineage>
</organism>
<evidence type="ECO:0000256" key="7">
    <source>
        <dbReference type="ARBA" id="ARBA00023146"/>
    </source>
</evidence>
<dbReference type="SUPFAM" id="SSF50249">
    <property type="entry name" value="Nucleic acid-binding proteins"/>
    <property type="match status" value="1"/>
</dbReference>
<keyword evidence="7 8" id="KW-0030">Aminoacyl-tRNA synthetase</keyword>
<gene>
    <name evidence="8" type="primary">asnS</name>
    <name evidence="10" type="ORF">SAMN04488509_101779</name>
</gene>
<evidence type="ECO:0000256" key="4">
    <source>
        <dbReference type="ARBA" id="ARBA00022741"/>
    </source>
</evidence>
<proteinExistence type="inferred from homology"/>
<evidence type="ECO:0000256" key="3">
    <source>
        <dbReference type="ARBA" id="ARBA00022598"/>
    </source>
</evidence>
<evidence type="ECO:0000256" key="1">
    <source>
        <dbReference type="ARBA" id="ARBA00008226"/>
    </source>
</evidence>
<dbReference type="OrthoDB" id="9762036at2"/>
<sequence>MTVLSVVDALQGDEYVGQTVSVRGWVRTRRDSKAGLSFVNVSDGSCFDPIQVVAPAELSNYESEVKHLTAGCALIATGELVPSAGQGQRFELKAERIEVVGWVEDPETYPIQPKPHSLEFLREVAHLRPRTNLFGAVTRIRHCLAQAVHRFFHENGFYWINTPIITTSDAEGAGQMFRVSTLDLANLPRTDKGAIDFSRDFFGKEAFLTVSGQLNVEAYCLALSKVYTFGPTFRAENSNTTRHLAEFWMIEPEIAFADLNDDANLAEAFLKYLFRAVLEERGDDMAFIAERIEKTAISRLQNFIDSPFERLDYSEAITLLQKSGRKFDFPVEWGLDLQTEHERWLTEEHVGRPVVVMNYPEHIKAFYMRLNDDGRTVAAMDVLAPGIGEIIGGSQREERLDLLDKRMAQFGLDPAHYQWYRDFRRYGTVPHAGFGLGFERLVVYTCGLSNIRDAIPYPRAPGQAEY</sequence>
<dbReference type="CDD" id="cd04318">
    <property type="entry name" value="EcAsnRS_like_N"/>
    <property type="match status" value="1"/>
</dbReference>
<evidence type="ECO:0000256" key="6">
    <source>
        <dbReference type="ARBA" id="ARBA00022917"/>
    </source>
</evidence>
<dbReference type="GO" id="GO:0003676">
    <property type="term" value="F:nucleic acid binding"/>
    <property type="evidence" value="ECO:0007669"/>
    <property type="project" value="InterPro"/>
</dbReference>
<dbReference type="CDD" id="cd00776">
    <property type="entry name" value="AsxRS_core"/>
    <property type="match status" value="1"/>
</dbReference>
<dbReference type="GO" id="GO:0004816">
    <property type="term" value="F:asparagine-tRNA ligase activity"/>
    <property type="evidence" value="ECO:0007669"/>
    <property type="project" value="UniProtKB-UniRule"/>
</dbReference>
<dbReference type="PANTHER" id="PTHR22594">
    <property type="entry name" value="ASPARTYL/LYSYL-TRNA SYNTHETASE"/>
    <property type="match status" value="1"/>
</dbReference>
<name>A0A1G6SZ43_9GAMM</name>
<dbReference type="RefSeq" id="WP_091239056.1">
    <property type="nucleotide sequence ID" value="NZ_FNAG01000001.1"/>
</dbReference>
<dbReference type="EC" id="6.1.1.22" evidence="8"/>